<comment type="caution">
    <text evidence="2">The sequence shown here is derived from an EMBL/GenBank/DDBJ whole genome shotgun (WGS) entry which is preliminary data.</text>
</comment>
<organism evidence="2 3">
    <name type="scientific">Puccinia graminis f. sp. tritici</name>
    <dbReference type="NCBI Taxonomy" id="56615"/>
    <lineage>
        <taxon>Eukaryota</taxon>
        <taxon>Fungi</taxon>
        <taxon>Dikarya</taxon>
        <taxon>Basidiomycota</taxon>
        <taxon>Pucciniomycotina</taxon>
        <taxon>Pucciniomycetes</taxon>
        <taxon>Pucciniales</taxon>
        <taxon>Pucciniaceae</taxon>
        <taxon>Puccinia</taxon>
    </lineage>
</organism>
<protein>
    <submittedName>
        <fullName evidence="2">Uncharacterized protein</fullName>
    </submittedName>
</protein>
<dbReference type="AlphaFoldDB" id="A0A5B0RWT6"/>
<evidence type="ECO:0000313" key="1">
    <source>
        <dbReference type="EMBL" id="KAA1122380.1"/>
    </source>
</evidence>
<dbReference type="EMBL" id="VDEP01000236">
    <property type="protein sequence ID" value="KAA1122380.1"/>
    <property type="molecule type" value="Genomic_DNA"/>
</dbReference>
<gene>
    <name evidence="2" type="ORF">PGTUg99_015074</name>
    <name evidence="1" type="ORF">PGTUg99_037231</name>
</gene>
<evidence type="ECO:0000313" key="3">
    <source>
        <dbReference type="Proteomes" id="UP000325313"/>
    </source>
</evidence>
<proteinExistence type="predicted"/>
<dbReference type="Proteomes" id="UP000325313">
    <property type="component" value="Unassembled WGS sequence"/>
</dbReference>
<dbReference type="EMBL" id="VDEP01000138">
    <property type="protein sequence ID" value="KAA1128964.1"/>
    <property type="molecule type" value="Genomic_DNA"/>
</dbReference>
<accession>A0A5B0RWT6</accession>
<name>A0A5B0RWT6_PUCGR</name>
<evidence type="ECO:0000313" key="2">
    <source>
        <dbReference type="EMBL" id="KAA1128964.1"/>
    </source>
</evidence>
<reference evidence="2 3" key="1">
    <citation type="submission" date="2019-05" db="EMBL/GenBank/DDBJ databases">
        <title>Emergence of the Ug99 lineage of the wheat stem rust pathogen through somatic hybridization.</title>
        <authorList>
            <person name="Li F."/>
            <person name="Upadhyaya N.M."/>
            <person name="Sperschneider J."/>
            <person name="Matny O."/>
            <person name="Nguyen-Phuc H."/>
            <person name="Mago R."/>
            <person name="Raley C."/>
            <person name="Miller M.E."/>
            <person name="Silverstein K.A.T."/>
            <person name="Henningsen E."/>
            <person name="Hirsch C.D."/>
            <person name="Visser B."/>
            <person name="Pretorius Z.A."/>
            <person name="Steffenson B.J."/>
            <person name="Schwessinger B."/>
            <person name="Dodds P.N."/>
            <person name="Figueroa M."/>
        </authorList>
    </citation>
    <scope>NUCLEOTIDE SEQUENCE [LARGE SCALE GENOMIC DNA]</scope>
    <source>
        <strain evidence="2 3">Ug99</strain>
    </source>
</reference>
<sequence>MHRLHFQTAVLHIPSLTLPSIPPDLDPVPLPLLSDSRFSSPITPDLHIVHPNLPALHERDVQDINSMSLLKLAADRLEPVIIL</sequence>